<evidence type="ECO:0000256" key="5">
    <source>
        <dbReference type="ARBA" id="ARBA00023163"/>
    </source>
</evidence>
<dbReference type="PANTHER" id="PTHR30437">
    <property type="entry name" value="TRANSCRIPTION ELONGATION FACTOR GREA"/>
    <property type="match status" value="1"/>
</dbReference>
<evidence type="ECO:0000313" key="10">
    <source>
        <dbReference type="Proteomes" id="UP000177088"/>
    </source>
</evidence>
<dbReference type="InterPro" id="IPR001437">
    <property type="entry name" value="Tscrpt_elong_fac_GreA/B_C"/>
</dbReference>
<dbReference type="InterPro" id="IPR022691">
    <property type="entry name" value="Tscrpt_elong_fac_GreA/B_N"/>
</dbReference>
<accession>A0A1F7U8T0</accession>
<dbReference type="InterPro" id="IPR036953">
    <property type="entry name" value="GreA/GreB_C_sf"/>
</dbReference>
<proteinExistence type="inferred from homology"/>
<evidence type="ECO:0000256" key="3">
    <source>
        <dbReference type="ARBA" id="ARBA00023015"/>
    </source>
</evidence>
<dbReference type="Proteomes" id="UP000177088">
    <property type="component" value="Unassembled WGS sequence"/>
</dbReference>
<protein>
    <recommendedName>
        <fullName evidence="2">Transcription elongation factor GreA</fullName>
    </recommendedName>
    <alternativeName>
        <fullName evidence="6">Transcript cleavage factor GreA</fullName>
    </alternativeName>
</protein>
<dbReference type="InterPro" id="IPR023459">
    <property type="entry name" value="Tscrpt_elong_fac_GreA/B_fam"/>
</dbReference>
<feature type="domain" description="Transcription elongation factor GreA/GreB N-terminal" evidence="8">
    <location>
        <begin position="1"/>
        <end position="69"/>
    </location>
</feature>
<dbReference type="FunFam" id="1.10.287.180:FF:000001">
    <property type="entry name" value="Transcription elongation factor GreA"/>
    <property type="match status" value="1"/>
</dbReference>
<dbReference type="Pfam" id="PF03449">
    <property type="entry name" value="GreA_GreB_N"/>
    <property type="match status" value="1"/>
</dbReference>
<evidence type="ECO:0000259" key="8">
    <source>
        <dbReference type="Pfam" id="PF03449"/>
    </source>
</evidence>
<evidence type="ECO:0000256" key="1">
    <source>
        <dbReference type="ARBA" id="ARBA00008213"/>
    </source>
</evidence>
<sequence>MSPQTIARLRAELVRLEADDRPKAVTDLSHAREMGDLSENAAYSEAKGRLIRIDNRRLTIKEKLKRAVVIEGGAAADGSARLGSTVTVEVKGQRRTYQLVGAQETDPTKGRISLHSPLGSILMRKKPGETVIFKGPAGEVEYKIIDIS</sequence>
<reference evidence="9 10" key="1">
    <citation type="journal article" date="2016" name="Nat. Commun.">
        <title>Thousands of microbial genomes shed light on interconnected biogeochemical processes in an aquifer system.</title>
        <authorList>
            <person name="Anantharaman K."/>
            <person name="Brown C.T."/>
            <person name="Hug L.A."/>
            <person name="Sharon I."/>
            <person name="Castelle C.J."/>
            <person name="Probst A.J."/>
            <person name="Thomas B.C."/>
            <person name="Singh A."/>
            <person name="Wilkins M.J."/>
            <person name="Karaoz U."/>
            <person name="Brodie E.L."/>
            <person name="Williams K.H."/>
            <person name="Hubbard S.S."/>
            <person name="Banfield J.F."/>
        </authorList>
    </citation>
    <scope>NUCLEOTIDE SEQUENCE [LARGE SCALE GENOMIC DNA]</scope>
</reference>
<evidence type="ECO:0000259" key="7">
    <source>
        <dbReference type="Pfam" id="PF01272"/>
    </source>
</evidence>
<dbReference type="GO" id="GO:0070063">
    <property type="term" value="F:RNA polymerase binding"/>
    <property type="evidence" value="ECO:0007669"/>
    <property type="project" value="InterPro"/>
</dbReference>
<dbReference type="Gene3D" id="1.10.287.180">
    <property type="entry name" value="Transcription elongation factor, GreA/GreB, N-terminal domain"/>
    <property type="match status" value="1"/>
</dbReference>
<dbReference type="PIRSF" id="PIRSF006092">
    <property type="entry name" value="GreA_GreB"/>
    <property type="match status" value="1"/>
</dbReference>
<comment type="caution">
    <text evidence="9">The sequence shown here is derived from an EMBL/GenBank/DDBJ whole genome shotgun (WGS) entry which is preliminary data.</text>
</comment>
<keyword evidence="3" id="KW-0805">Transcription regulation</keyword>
<dbReference type="GO" id="GO:0032784">
    <property type="term" value="P:regulation of DNA-templated transcription elongation"/>
    <property type="evidence" value="ECO:0007669"/>
    <property type="project" value="InterPro"/>
</dbReference>
<dbReference type="GO" id="GO:0006354">
    <property type="term" value="P:DNA-templated transcription elongation"/>
    <property type="evidence" value="ECO:0007669"/>
    <property type="project" value="TreeGrafter"/>
</dbReference>
<comment type="similarity">
    <text evidence="1">Belongs to the GreA/GreB family.</text>
</comment>
<dbReference type="Gene3D" id="3.10.50.30">
    <property type="entry name" value="Transcription elongation factor, GreA/GreB, C-terminal domain"/>
    <property type="match status" value="1"/>
</dbReference>
<keyword evidence="4" id="KW-0238">DNA-binding</keyword>
<organism evidence="9 10">
    <name type="scientific">Candidatus Uhrbacteria bacterium RIFCSPHIGHO2_02_FULL_60_10</name>
    <dbReference type="NCBI Taxonomy" id="1802392"/>
    <lineage>
        <taxon>Bacteria</taxon>
        <taxon>Candidatus Uhriibacteriota</taxon>
    </lineage>
</organism>
<evidence type="ECO:0000256" key="2">
    <source>
        <dbReference type="ARBA" id="ARBA00013729"/>
    </source>
</evidence>
<dbReference type="GO" id="GO:0003677">
    <property type="term" value="F:DNA binding"/>
    <property type="evidence" value="ECO:0007669"/>
    <property type="project" value="UniProtKB-KW"/>
</dbReference>
<gene>
    <name evidence="9" type="ORF">A3C96_01845</name>
</gene>
<name>A0A1F7U8T0_9BACT</name>
<dbReference type="SUPFAM" id="SSF54534">
    <property type="entry name" value="FKBP-like"/>
    <property type="match status" value="1"/>
</dbReference>
<dbReference type="Pfam" id="PF01272">
    <property type="entry name" value="GreA_GreB"/>
    <property type="match status" value="1"/>
</dbReference>
<dbReference type="PANTHER" id="PTHR30437:SF4">
    <property type="entry name" value="TRANSCRIPTION ELONGATION FACTOR GREA"/>
    <property type="match status" value="1"/>
</dbReference>
<evidence type="ECO:0000256" key="6">
    <source>
        <dbReference type="ARBA" id="ARBA00030776"/>
    </source>
</evidence>
<dbReference type="InterPro" id="IPR036805">
    <property type="entry name" value="Tscrpt_elong_fac_GreA/B_N_sf"/>
</dbReference>
<feature type="domain" description="Transcription elongation factor GreA/GreB C-terminal" evidence="7">
    <location>
        <begin position="78"/>
        <end position="148"/>
    </location>
</feature>
<dbReference type="SUPFAM" id="SSF46557">
    <property type="entry name" value="GreA transcript cleavage protein, N-terminal domain"/>
    <property type="match status" value="1"/>
</dbReference>
<keyword evidence="5" id="KW-0804">Transcription</keyword>
<dbReference type="EMBL" id="MGEA01000010">
    <property type="protein sequence ID" value="OGL74673.1"/>
    <property type="molecule type" value="Genomic_DNA"/>
</dbReference>
<evidence type="ECO:0000256" key="4">
    <source>
        <dbReference type="ARBA" id="ARBA00023125"/>
    </source>
</evidence>
<dbReference type="AlphaFoldDB" id="A0A1F7U8T0"/>
<evidence type="ECO:0000313" key="9">
    <source>
        <dbReference type="EMBL" id="OGL74673.1"/>
    </source>
</evidence>